<organism evidence="1">
    <name type="scientific">Shigella dysenteriae</name>
    <dbReference type="NCBI Taxonomy" id="622"/>
    <lineage>
        <taxon>Bacteria</taxon>
        <taxon>Pseudomonadati</taxon>
        <taxon>Pseudomonadota</taxon>
        <taxon>Gammaproteobacteria</taxon>
        <taxon>Enterobacterales</taxon>
        <taxon>Enterobacteriaceae</taxon>
        <taxon>Shigella</taxon>
    </lineage>
</organism>
<proteinExistence type="predicted"/>
<evidence type="ECO:0000313" key="1">
    <source>
        <dbReference type="EMBL" id="MLU11377.1"/>
    </source>
</evidence>
<sequence length="140" mass="15479">MPVAINCFLEMAKSSIENSGEQWTRNAISRAYYTMYHSALLLTDGYIPTQDEKGQKLPGGVHARLSEYLCGENAALAHSLDRTSAKKVGLKLKTAHHRRVIADYNLDKHVNRIDACSTIKDAEDLQSLIAGMIDTKKTAS</sequence>
<reference evidence="1" key="1">
    <citation type="submission" date="2018-07" db="EMBL/GenBank/DDBJ databases">
        <authorList>
            <person name="Ashton P.M."/>
            <person name="Dallman T."/>
            <person name="Nair S."/>
            <person name="De Pinna E."/>
            <person name="Peters T."/>
            <person name="Grant K."/>
        </authorList>
    </citation>
    <scope>NUCLEOTIDE SEQUENCE [LARGE SCALE GENOMIC DNA]</scope>
    <source>
        <strain evidence="1">561031</strain>
    </source>
</reference>
<dbReference type="Gene3D" id="1.20.120.330">
    <property type="entry name" value="Nucleotidyltransferases domain 2"/>
    <property type="match status" value="1"/>
</dbReference>
<evidence type="ECO:0008006" key="2">
    <source>
        <dbReference type="Google" id="ProtNLM"/>
    </source>
</evidence>
<gene>
    <name evidence="1" type="ORF">DRW31_02785</name>
</gene>
<name>A0A403LY71_SHIDY</name>
<dbReference type="EMBL" id="RVGV01000005">
    <property type="protein sequence ID" value="MLU11377.1"/>
    <property type="molecule type" value="Genomic_DNA"/>
</dbReference>
<comment type="caution">
    <text evidence="1">The sequence shown here is derived from an EMBL/GenBank/DDBJ whole genome shotgun (WGS) entry which is preliminary data.</text>
</comment>
<accession>A0A403LY71</accession>
<dbReference type="Proteomes" id="UP000839527">
    <property type="component" value="Unassembled WGS sequence"/>
</dbReference>
<protein>
    <recommendedName>
        <fullName evidence="2">Bacteriophage protein</fullName>
    </recommendedName>
</protein>
<dbReference type="AlphaFoldDB" id="A0A403LY71"/>